<dbReference type="InterPro" id="IPR011447">
    <property type="entry name" value="DUF1552"/>
</dbReference>
<name>A0ABY7VT89_9BACT</name>
<dbReference type="PROSITE" id="PS51318">
    <property type="entry name" value="TAT"/>
    <property type="match status" value="1"/>
</dbReference>
<gene>
    <name evidence="1" type="ORF">PQO03_00905</name>
</gene>
<keyword evidence="2" id="KW-1185">Reference proteome</keyword>
<dbReference type="Proteomes" id="UP001214250">
    <property type="component" value="Chromosome 1"/>
</dbReference>
<dbReference type="InterPro" id="IPR006311">
    <property type="entry name" value="TAT_signal"/>
</dbReference>
<reference evidence="1 2" key="1">
    <citation type="submission" date="2023-02" db="EMBL/GenBank/DDBJ databases">
        <title>Genome sequence of Lentisphaera profundi SAORIC-696.</title>
        <authorList>
            <person name="Kim e."/>
            <person name="Cho J.-C."/>
            <person name="Choi A."/>
            <person name="Kang I."/>
        </authorList>
    </citation>
    <scope>NUCLEOTIDE SEQUENCE [LARGE SCALE GENOMIC DNA]</scope>
    <source>
        <strain evidence="1 2">SAORIC-696</strain>
    </source>
</reference>
<accession>A0ABY7VT89</accession>
<sequence>MYVKKFKALDRRTFLKGAGGALMALPMLESMANSNDPSKSPKRMVCAAVFYGLMPKYFTPEKTGFDYELSPLLEPLAQHKKDFSVFSGLDHNIGGGHQSTRYFLNGIPVTQARGYAEGNISVDQKAAQFVGSETRYPSLVLGATSNTMNYISWSENSIAKAQITKVSHLYNILFLNKGKKQKIQFEQGLKDKSSILDLVREDAKKYKNKFSQSDKDKLDQYFTSIRELEKRAEQSRTWLHRPKAKSNYTLNPDVDQLDIAQRMNYYYDLMALALQTDSTRVISLSFSGLGPNYGGFEGVSHDMHTLSHHGNVESTMKELLLIEKSQMAGFSYFLDKLKAIKEPSGKTLFDSTMSLFGCGMSSGNSHSNRNLPVVLAGGGFKHGEHKKYQRKNNESVELSNLYLSMLQNFGLEIDSFNKSQGPLKNLERIS</sequence>
<protein>
    <submittedName>
        <fullName evidence="1">DUF1552 domain-containing protein</fullName>
    </submittedName>
</protein>
<organism evidence="1 2">
    <name type="scientific">Lentisphaera profundi</name>
    <dbReference type="NCBI Taxonomy" id="1658616"/>
    <lineage>
        <taxon>Bacteria</taxon>
        <taxon>Pseudomonadati</taxon>
        <taxon>Lentisphaerota</taxon>
        <taxon>Lentisphaeria</taxon>
        <taxon>Lentisphaerales</taxon>
        <taxon>Lentisphaeraceae</taxon>
        <taxon>Lentisphaera</taxon>
    </lineage>
</organism>
<evidence type="ECO:0000313" key="1">
    <source>
        <dbReference type="EMBL" id="WDE96524.1"/>
    </source>
</evidence>
<evidence type="ECO:0000313" key="2">
    <source>
        <dbReference type="Proteomes" id="UP001214250"/>
    </source>
</evidence>
<dbReference type="Pfam" id="PF07586">
    <property type="entry name" value="HXXSHH"/>
    <property type="match status" value="1"/>
</dbReference>
<dbReference type="EMBL" id="CP117811">
    <property type="protein sequence ID" value="WDE96524.1"/>
    <property type="molecule type" value="Genomic_DNA"/>
</dbReference>
<proteinExistence type="predicted"/>
<dbReference type="RefSeq" id="WP_274150589.1">
    <property type="nucleotide sequence ID" value="NZ_CP117811.1"/>
</dbReference>